<feature type="transmembrane region" description="Helical" evidence="1">
    <location>
        <begin position="139"/>
        <end position="161"/>
    </location>
</feature>
<evidence type="ECO:0000313" key="3">
    <source>
        <dbReference type="Proteomes" id="UP001158576"/>
    </source>
</evidence>
<keyword evidence="3" id="KW-1185">Reference proteome</keyword>
<sequence length="166" mass="19546">MEQVFTKDVWFSWILLSGLILRTANRNRSNPLYWILTICWFSFSSAVTKKLLKFKDLQRRYKILRKECEISPTALALYEKPTSGIIIRISTSSNFFIKEIRAIMLIFVALVFVYVVNSISEEYKDHPCFQKFVIAVNYIQSHFIEFLIGIWSIWFILPAFISVANK</sequence>
<organism evidence="2 3">
    <name type="scientific">Oikopleura dioica</name>
    <name type="common">Tunicate</name>
    <dbReference type="NCBI Taxonomy" id="34765"/>
    <lineage>
        <taxon>Eukaryota</taxon>
        <taxon>Metazoa</taxon>
        <taxon>Chordata</taxon>
        <taxon>Tunicata</taxon>
        <taxon>Appendicularia</taxon>
        <taxon>Copelata</taxon>
        <taxon>Oikopleuridae</taxon>
        <taxon>Oikopleura</taxon>
    </lineage>
</organism>
<dbReference type="Proteomes" id="UP001158576">
    <property type="component" value="Chromosome 2"/>
</dbReference>
<dbReference type="EMBL" id="OU015567">
    <property type="protein sequence ID" value="CAG5112875.1"/>
    <property type="molecule type" value="Genomic_DNA"/>
</dbReference>
<evidence type="ECO:0000256" key="1">
    <source>
        <dbReference type="SAM" id="Phobius"/>
    </source>
</evidence>
<keyword evidence="1" id="KW-1133">Transmembrane helix</keyword>
<keyword evidence="1" id="KW-0472">Membrane</keyword>
<protein>
    <submittedName>
        <fullName evidence="2">Oidioi.mRNA.OKI2018_I69.chr2.g7042.t1.cds</fullName>
    </submittedName>
</protein>
<proteinExistence type="predicted"/>
<feature type="transmembrane region" description="Helical" evidence="1">
    <location>
        <begin position="32"/>
        <end position="52"/>
    </location>
</feature>
<accession>A0ABN7T787</accession>
<gene>
    <name evidence="2" type="ORF">OKIOD_LOCUS15807</name>
</gene>
<name>A0ABN7T787_OIKDI</name>
<feature type="transmembrane region" description="Helical" evidence="1">
    <location>
        <begin position="102"/>
        <end position="119"/>
    </location>
</feature>
<keyword evidence="1" id="KW-0812">Transmembrane</keyword>
<reference evidence="2 3" key="1">
    <citation type="submission" date="2021-04" db="EMBL/GenBank/DDBJ databases">
        <authorList>
            <person name="Bliznina A."/>
        </authorList>
    </citation>
    <scope>NUCLEOTIDE SEQUENCE [LARGE SCALE GENOMIC DNA]</scope>
</reference>
<evidence type="ECO:0000313" key="2">
    <source>
        <dbReference type="EMBL" id="CAG5112875.1"/>
    </source>
</evidence>